<sequence length="240" mass="27403">MDLLNSKVATILGTTPQIVDVAITSFWVGFLMCFLLRRIDQFLRGKNRVYPPFERAYEVAQNHGIGEPRGPARSAGRVSLFRHENANVMWLEDLDEIFQLPSDQNNRQVLAITDLIAPKVFRDANEVRKKLNLPDNYCPPYSGVAEAWLRNPGQWEWIGQRIPDGGFAGKLRRGVKIQQFQNGIIVGPLPKKDDYKSERTIWISFGKRWNGVVSKKSIWRRALDKLASVPFLARVLGRNS</sequence>
<reference evidence="2 5" key="2">
    <citation type="submission" date="2019-01" db="EMBL/GenBank/DDBJ databases">
        <title>Complete Genome Sequence and Annotation of the Paracoccus pantotrophus type strain DSM 2944.</title>
        <authorList>
            <person name="Bockwoldt J.A."/>
            <person name="Zimmermann M."/>
            <person name="Tiso T."/>
            <person name="Blank L.M."/>
        </authorList>
    </citation>
    <scope>NUCLEOTIDE SEQUENCE [LARGE SCALE GENOMIC DNA]</scope>
    <source>
        <strain evidence="2 5">DSM 2944</strain>
    </source>
</reference>
<keyword evidence="1" id="KW-0812">Transmembrane</keyword>
<accession>A0AAE6TUW7</accession>
<reference evidence="3 4" key="1">
    <citation type="submission" date="2018-10" db="EMBL/GenBank/DDBJ databases">
        <title>Genomic Encyclopedia of Archaeal and Bacterial Type Strains, Phase II (KMG-II): from individual species to whole genera.</title>
        <authorList>
            <person name="Goeker M."/>
        </authorList>
    </citation>
    <scope>NUCLEOTIDE SEQUENCE [LARGE SCALE GENOMIC DNA]</scope>
    <source>
        <strain evidence="4">ATCC 35512 / DSM 2944 / CIP 106514 / LMD 82.5 / NBRC 102493 / NCCB 82005 / GB17</strain>
        <strain evidence="3">DSM 2944</strain>
    </source>
</reference>
<dbReference type="RefSeq" id="WP_147427536.1">
    <property type="nucleotide sequence ID" value="NZ_CP044426.1"/>
</dbReference>
<dbReference type="Proteomes" id="UP000273626">
    <property type="component" value="Unassembled WGS sequence"/>
</dbReference>
<dbReference type="KEGG" id="ppan:ESD82_19915"/>
<keyword evidence="1" id="KW-0472">Membrane</keyword>
<dbReference type="GeneID" id="51372865"/>
<name>A0AAE6TUW7_PARPN</name>
<gene>
    <name evidence="3" type="ORF">BDE18_0419</name>
    <name evidence="2" type="ORF">ESD82_19915</name>
</gene>
<evidence type="ECO:0000313" key="2">
    <source>
        <dbReference type="EMBL" id="QFG38294.1"/>
    </source>
</evidence>
<dbReference type="AlphaFoldDB" id="A0AAE6TUW7"/>
<evidence type="ECO:0000256" key="1">
    <source>
        <dbReference type="SAM" id="Phobius"/>
    </source>
</evidence>
<protein>
    <submittedName>
        <fullName evidence="2">Uncharacterized protein</fullName>
    </submittedName>
</protein>
<keyword evidence="4" id="KW-1185">Reference proteome</keyword>
<proteinExistence type="predicted"/>
<evidence type="ECO:0000313" key="4">
    <source>
        <dbReference type="Proteomes" id="UP000273626"/>
    </source>
</evidence>
<dbReference type="EMBL" id="RBLI01000001">
    <property type="protein sequence ID" value="RKS51188.1"/>
    <property type="molecule type" value="Genomic_DNA"/>
</dbReference>
<dbReference type="Proteomes" id="UP000326453">
    <property type="component" value="Chromosome 1"/>
</dbReference>
<evidence type="ECO:0000313" key="3">
    <source>
        <dbReference type="EMBL" id="RKS51188.1"/>
    </source>
</evidence>
<evidence type="ECO:0000313" key="5">
    <source>
        <dbReference type="Proteomes" id="UP000326453"/>
    </source>
</evidence>
<organism evidence="2 5">
    <name type="scientific">Paracoccus pantotrophus</name>
    <name type="common">Thiosphaera pantotropha</name>
    <dbReference type="NCBI Taxonomy" id="82367"/>
    <lineage>
        <taxon>Bacteria</taxon>
        <taxon>Pseudomonadati</taxon>
        <taxon>Pseudomonadota</taxon>
        <taxon>Alphaproteobacteria</taxon>
        <taxon>Rhodobacterales</taxon>
        <taxon>Paracoccaceae</taxon>
        <taxon>Paracoccus</taxon>
    </lineage>
</organism>
<keyword evidence="1" id="KW-1133">Transmembrane helix</keyword>
<dbReference type="EMBL" id="CP044426">
    <property type="protein sequence ID" value="QFG38294.1"/>
    <property type="molecule type" value="Genomic_DNA"/>
</dbReference>
<feature type="transmembrane region" description="Helical" evidence="1">
    <location>
        <begin position="18"/>
        <end position="36"/>
    </location>
</feature>